<name>A0AAV4NS32_CAEEX</name>
<accession>A0AAV4NS32</accession>
<organism evidence="1 2">
    <name type="scientific">Caerostris extrusa</name>
    <name type="common">Bark spider</name>
    <name type="synonym">Caerostris bankana</name>
    <dbReference type="NCBI Taxonomy" id="172846"/>
    <lineage>
        <taxon>Eukaryota</taxon>
        <taxon>Metazoa</taxon>
        <taxon>Ecdysozoa</taxon>
        <taxon>Arthropoda</taxon>
        <taxon>Chelicerata</taxon>
        <taxon>Arachnida</taxon>
        <taxon>Araneae</taxon>
        <taxon>Araneomorphae</taxon>
        <taxon>Entelegynae</taxon>
        <taxon>Araneoidea</taxon>
        <taxon>Araneidae</taxon>
        <taxon>Caerostris</taxon>
    </lineage>
</organism>
<evidence type="ECO:0000313" key="1">
    <source>
        <dbReference type="EMBL" id="GIX87090.1"/>
    </source>
</evidence>
<sequence>MFMTTYQNRTRAYKLEERFCPAISAKSWRMKCFLNAAFLVSENAKSNLLPQLLWRNRGGSAPTGFSHAKSPSSK</sequence>
<protein>
    <submittedName>
        <fullName evidence="1">Uncharacterized protein</fullName>
    </submittedName>
</protein>
<dbReference type="AlphaFoldDB" id="A0AAV4NS32"/>
<reference evidence="1 2" key="1">
    <citation type="submission" date="2021-06" db="EMBL/GenBank/DDBJ databases">
        <title>Caerostris extrusa draft genome.</title>
        <authorList>
            <person name="Kono N."/>
            <person name="Arakawa K."/>
        </authorList>
    </citation>
    <scope>NUCLEOTIDE SEQUENCE [LARGE SCALE GENOMIC DNA]</scope>
</reference>
<dbReference type="EMBL" id="BPLR01021201">
    <property type="protein sequence ID" value="GIX87090.1"/>
    <property type="molecule type" value="Genomic_DNA"/>
</dbReference>
<evidence type="ECO:0000313" key="2">
    <source>
        <dbReference type="Proteomes" id="UP001054945"/>
    </source>
</evidence>
<gene>
    <name evidence="1" type="ORF">CEXT_162041</name>
</gene>
<dbReference type="Proteomes" id="UP001054945">
    <property type="component" value="Unassembled WGS sequence"/>
</dbReference>
<comment type="caution">
    <text evidence="1">The sequence shown here is derived from an EMBL/GenBank/DDBJ whole genome shotgun (WGS) entry which is preliminary data.</text>
</comment>
<keyword evidence="2" id="KW-1185">Reference proteome</keyword>
<proteinExistence type="predicted"/>